<dbReference type="Pfam" id="PF18024">
    <property type="entry name" value="HTH_50"/>
    <property type="match status" value="1"/>
</dbReference>
<dbReference type="Gene3D" id="1.10.10.60">
    <property type="entry name" value="Homeodomain-like"/>
    <property type="match status" value="1"/>
</dbReference>
<evidence type="ECO:0000259" key="4">
    <source>
        <dbReference type="PROSITE" id="PS50112"/>
    </source>
</evidence>
<dbReference type="InterPro" id="IPR027417">
    <property type="entry name" value="P-loop_NTPase"/>
</dbReference>
<dbReference type="CDD" id="cd00130">
    <property type="entry name" value="PAS"/>
    <property type="match status" value="1"/>
</dbReference>
<dbReference type="SUPFAM" id="SSF52540">
    <property type="entry name" value="P-loop containing nucleoside triphosphate hydrolases"/>
    <property type="match status" value="1"/>
</dbReference>
<keyword evidence="2" id="KW-0067">ATP-binding</keyword>
<keyword evidence="1" id="KW-0547">Nucleotide-binding</keyword>
<sequence length="682" mass="78253">MQQLKVGGKMETSISVQPVGVYKTTMHSLHIVMKDFMEQQYEYGIVLNRLGKIEGFFSSTELLKHCYEIGFDYVEDIESLMPLTKVLNKKFEIFDGEPTSIKDMPQNIELYILRKGREIVGVIDQQSYLASVVKKQQFELYHFNTIFNAVPSGIMAVNIEGNVTMINPAGEKISGVPREKAIGQFITDIVPPEGLLQVLQDGQGHVEKYKVRKRWYISYREPIFDGKQLVGAVGVFDDISKIEKLSSELDTVRELVKENEALMGNSENGIAIVDVSGNILRKNNQFQQLYLSIINDKNQMEIFFQTINDVVRSKQIRHYEGTIGQGVICHFQFEPIFEEETTQKIIVRVRDITANRVAQHQMTQMKKTLKNLLYMEQSIPYIHQNIEMKEIANEIQKIAKVSAPVLIKGEIGTGRSKLAREIMQNSDRNGALFIEIDCQGKSYAELKKVLVGEPHQFLRLLRTVEGGIVYIKNMDYLPFTLQEQLANLIMQQSKEQSGSKVDVRFIASVSKEITFDGPHAFSERLYYLVNAMTVTTPALGTRTDDVKLIVQQFVSLLREKYNREIILTEDALDFIVSTKWKRNLLDIQECLEQFVVTWPNTILSKEQLVYYLEDKQQELQKSVVVNKIIPLKQAVMEVEKELIQLLSTQHISYRKMAKILEVNASTIIRKVKNIEVDNKVQQ</sequence>
<accession>A0A544TKT9</accession>
<dbReference type="InterPro" id="IPR002078">
    <property type="entry name" value="Sigma_54_int"/>
</dbReference>
<dbReference type="RefSeq" id="WP_142605304.1">
    <property type="nucleotide sequence ID" value="NZ_VDGG01000004.1"/>
</dbReference>
<feature type="domain" description="Sigma-54 factor interaction" evidence="3">
    <location>
        <begin position="381"/>
        <end position="596"/>
    </location>
</feature>
<evidence type="ECO:0000313" key="6">
    <source>
        <dbReference type="Proteomes" id="UP000318937"/>
    </source>
</evidence>
<dbReference type="Proteomes" id="UP000318937">
    <property type="component" value="Unassembled WGS sequence"/>
</dbReference>
<dbReference type="EMBL" id="VDGG01000004">
    <property type="protein sequence ID" value="TQR18067.1"/>
    <property type="molecule type" value="Genomic_DNA"/>
</dbReference>
<dbReference type="Gene3D" id="3.30.450.20">
    <property type="entry name" value="PAS domain"/>
    <property type="match status" value="1"/>
</dbReference>
<dbReference type="PANTHER" id="PTHR32071">
    <property type="entry name" value="TRANSCRIPTIONAL REGULATORY PROTEIN"/>
    <property type="match status" value="1"/>
</dbReference>
<dbReference type="SUPFAM" id="SSF55785">
    <property type="entry name" value="PYP-like sensor domain (PAS domain)"/>
    <property type="match status" value="1"/>
</dbReference>
<dbReference type="GO" id="GO:0003677">
    <property type="term" value="F:DNA binding"/>
    <property type="evidence" value="ECO:0007669"/>
    <property type="project" value="UniProtKB-KW"/>
</dbReference>
<dbReference type="InterPro" id="IPR030828">
    <property type="entry name" value="HTH_TyrR"/>
</dbReference>
<dbReference type="GO" id="GO:0005524">
    <property type="term" value="F:ATP binding"/>
    <property type="evidence" value="ECO:0007669"/>
    <property type="project" value="UniProtKB-KW"/>
</dbReference>
<evidence type="ECO:0000256" key="1">
    <source>
        <dbReference type="ARBA" id="ARBA00022741"/>
    </source>
</evidence>
<dbReference type="CDD" id="cd00009">
    <property type="entry name" value="AAA"/>
    <property type="match status" value="1"/>
</dbReference>
<keyword evidence="6" id="KW-1185">Reference proteome</keyword>
<dbReference type="Gene3D" id="1.10.8.60">
    <property type="match status" value="1"/>
</dbReference>
<proteinExistence type="predicted"/>
<dbReference type="AlphaFoldDB" id="A0A544TKT9"/>
<reference evidence="5 6" key="1">
    <citation type="submission" date="2019-05" db="EMBL/GenBank/DDBJ databases">
        <title>Psychrobacillus vulpis sp. nov., a new species isolated from feces of a red fox that inhabits in The Tablas de Daimiel Natural Park, Albacete, Spain.</title>
        <authorList>
            <person name="Rodriguez M."/>
            <person name="Reina J.C."/>
            <person name="Bejar V."/>
            <person name="Llamas I."/>
        </authorList>
    </citation>
    <scope>NUCLEOTIDE SEQUENCE [LARGE SCALE GENOMIC DNA]</scope>
    <source>
        <strain evidence="5 6">NHI-2</strain>
    </source>
</reference>
<dbReference type="PROSITE" id="PS50045">
    <property type="entry name" value="SIGMA54_INTERACT_4"/>
    <property type="match status" value="1"/>
</dbReference>
<dbReference type="SMART" id="SM00091">
    <property type="entry name" value="PAS"/>
    <property type="match status" value="1"/>
</dbReference>
<dbReference type="PROSITE" id="PS50112">
    <property type="entry name" value="PAS"/>
    <property type="match status" value="1"/>
</dbReference>
<dbReference type="GO" id="GO:0006355">
    <property type="term" value="P:regulation of DNA-templated transcription"/>
    <property type="evidence" value="ECO:0007669"/>
    <property type="project" value="InterPro"/>
</dbReference>
<dbReference type="InterPro" id="IPR058031">
    <property type="entry name" value="AAA_lid_NorR"/>
</dbReference>
<dbReference type="OrthoDB" id="9771372at2"/>
<dbReference type="InterPro" id="IPR013767">
    <property type="entry name" value="PAS_fold"/>
</dbReference>
<dbReference type="Gene3D" id="3.40.50.300">
    <property type="entry name" value="P-loop containing nucleotide triphosphate hydrolases"/>
    <property type="match status" value="1"/>
</dbReference>
<organism evidence="5 6">
    <name type="scientific">Psychrobacillus soli</name>
    <dbReference type="NCBI Taxonomy" id="1543965"/>
    <lineage>
        <taxon>Bacteria</taxon>
        <taxon>Bacillati</taxon>
        <taxon>Bacillota</taxon>
        <taxon>Bacilli</taxon>
        <taxon>Bacillales</taxon>
        <taxon>Bacillaceae</taxon>
        <taxon>Psychrobacillus</taxon>
    </lineage>
</organism>
<name>A0A544TKT9_9BACI</name>
<protein>
    <submittedName>
        <fullName evidence="5">PAS domain S-box protein</fullName>
    </submittedName>
</protein>
<feature type="domain" description="PAS" evidence="4">
    <location>
        <begin position="139"/>
        <end position="193"/>
    </location>
</feature>
<dbReference type="Pfam" id="PF00158">
    <property type="entry name" value="Sigma54_activat"/>
    <property type="match status" value="1"/>
</dbReference>
<dbReference type="Pfam" id="PF25601">
    <property type="entry name" value="AAA_lid_14"/>
    <property type="match status" value="1"/>
</dbReference>
<evidence type="ECO:0000259" key="3">
    <source>
        <dbReference type="PROSITE" id="PS50045"/>
    </source>
</evidence>
<comment type="caution">
    <text evidence="5">The sequence shown here is derived from an EMBL/GenBank/DDBJ whole genome shotgun (WGS) entry which is preliminary data.</text>
</comment>
<dbReference type="InterPro" id="IPR035965">
    <property type="entry name" value="PAS-like_dom_sf"/>
</dbReference>
<dbReference type="Pfam" id="PF00989">
    <property type="entry name" value="PAS"/>
    <property type="match status" value="1"/>
</dbReference>
<dbReference type="NCBIfam" id="TIGR00229">
    <property type="entry name" value="sensory_box"/>
    <property type="match status" value="1"/>
</dbReference>
<gene>
    <name evidence="5" type="ORF">FG383_02650</name>
</gene>
<evidence type="ECO:0000313" key="5">
    <source>
        <dbReference type="EMBL" id="TQR18067.1"/>
    </source>
</evidence>
<dbReference type="InterPro" id="IPR000014">
    <property type="entry name" value="PAS"/>
</dbReference>
<evidence type="ECO:0000256" key="2">
    <source>
        <dbReference type="ARBA" id="ARBA00022840"/>
    </source>
</evidence>